<dbReference type="PANTHER" id="PTHR10426:SF136">
    <property type="entry name" value="PROTEIN STRICTOSIDINE SYNTHASE-LIKE 9-LIKE"/>
    <property type="match status" value="1"/>
</dbReference>
<dbReference type="InterPro" id="IPR018119">
    <property type="entry name" value="Strictosidine_synth_cons-reg"/>
</dbReference>
<evidence type="ECO:0000256" key="2">
    <source>
        <dbReference type="ARBA" id="ARBA00009191"/>
    </source>
</evidence>
<keyword evidence="4" id="KW-0325">Glycoprotein</keyword>
<protein>
    <submittedName>
        <fullName evidence="7">Protein STRICTOSIDINE SYNTHASE-LIKE 8-like</fullName>
    </submittedName>
</protein>
<evidence type="ECO:0000256" key="5">
    <source>
        <dbReference type="SAM" id="SignalP"/>
    </source>
</evidence>
<dbReference type="InterPro" id="IPR011042">
    <property type="entry name" value="6-blade_b-propeller_TolB-like"/>
</dbReference>
<feature type="signal peptide" evidence="5">
    <location>
        <begin position="1"/>
        <end position="15"/>
    </location>
</feature>
<comment type="subcellular location">
    <subcellularLocation>
        <location evidence="1">Vacuole</location>
    </subcellularLocation>
</comment>
<gene>
    <name evidence="7" type="primary">LOC107767744</name>
</gene>
<dbReference type="PaxDb" id="4097-A0A1S3XRK4"/>
<feature type="chain" id="PRO_5013227014" evidence="5">
    <location>
        <begin position="16"/>
        <end position="134"/>
    </location>
</feature>
<dbReference type="GO" id="GO:0005773">
    <property type="term" value="C:vacuole"/>
    <property type="evidence" value="ECO:0007669"/>
    <property type="project" value="UniProtKB-SubCell"/>
</dbReference>
<keyword evidence="5" id="KW-0732">Signal</keyword>
<dbReference type="RefSeq" id="XP_016442317.1">
    <property type="nucleotide sequence ID" value="XM_016586831.1"/>
</dbReference>
<evidence type="ECO:0000313" key="7">
    <source>
        <dbReference type="RefSeq" id="XP_016442317.1"/>
    </source>
</evidence>
<evidence type="ECO:0000259" key="6">
    <source>
        <dbReference type="Pfam" id="PF03088"/>
    </source>
</evidence>
<dbReference type="SMR" id="A0A1S3XRK4"/>
<dbReference type="STRING" id="4097.A0A1S3XRK4"/>
<dbReference type="OrthoDB" id="5307922at2759"/>
<dbReference type="Pfam" id="PF03088">
    <property type="entry name" value="Str_synth"/>
    <property type="match status" value="1"/>
</dbReference>
<accession>A0A1S3XRK4</accession>
<dbReference type="Gene3D" id="2.120.10.30">
    <property type="entry name" value="TolB, C-terminal domain"/>
    <property type="match status" value="2"/>
</dbReference>
<name>A0A1S3XRK4_TOBAC</name>
<comment type="similarity">
    <text evidence="2">Belongs to the strictosidine synthase family.</text>
</comment>
<feature type="domain" description="Strictosidine synthase conserved region" evidence="6">
    <location>
        <begin position="67"/>
        <end position="131"/>
    </location>
</feature>
<dbReference type="AlphaFoldDB" id="A0A1S3XRK4"/>
<reference evidence="7" key="1">
    <citation type="submission" date="2025-08" db="UniProtKB">
        <authorList>
            <consortium name="RefSeq"/>
        </authorList>
    </citation>
    <scope>IDENTIFICATION</scope>
</reference>
<keyword evidence="3" id="KW-0926">Vacuole</keyword>
<dbReference type="KEGG" id="nta:107767744"/>
<evidence type="ECO:0000256" key="3">
    <source>
        <dbReference type="ARBA" id="ARBA00022554"/>
    </source>
</evidence>
<evidence type="ECO:0000256" key="4">
    <source>
        <dbReference type="ARBA" id="ARBA00023180"/>
    </source>
</evidence>
<organism evidence="7">
    <name type="scientific">Nicotiana tabacum</name>
    <name type="common">Common tobacco</name>
    <dbReference type="NCBI Taxonomy" id="4097"/>
    <lineage>
        <taxon>Eukaryota</taxon>
        <taxon>Viridiplantae</taxon>
        <taxon>Streptophyta</taxon>
        <taxon>Embryophyta</taxon>
        <taxon>Tracheophyta</taxon>
        <taxon>Spermatophyta</taxon>
        <taxon>Magnoliopsida</taxon>
        <taxon>eudicotyledons</taxon>
        <taxon>Gunneridae</taxon>
        <taxon>Pentapetalae</taxon>
        <taxon>asterids</taxon>
        <taxon>lamiids</taxon>
        <taxon>Solanales</taxon>
        <taxon>Solanaceae</taxon>
        <taxon>Nicotianoideae</taxon>
        <taxon>Nicotianeae</taxon>
        <taxon>Nicotiana</taxon>
    </lineage>
</organism>
<evidence type="ECO:0000256" key="1">
    <source>
        <dbReference type="ARBA" id="ARBA00004116"/>
    </source>
</evidence>
<sequence length="134" mass="14476">MIGILIVLIFSSSLAYSTQLPPLPFKKLQLPLQTVGPDSNAFDLKGNGPYTSVADGRVLKYQGPNIGFIDFATTSHLRDINLILQSGDTRGRFFKYNIRTKQVTSLLSELSGPAGVALSLDGSYVLITKIIAST</sequence>
<dbReference type="PANTHER" id="PTHR10426">
    <property type="entry name" value="STRICTOSIDINE SYNTHASE-RELATED"/>
    <property type="match status" value="1"/>
</dbReference>
<proteinExistence type="inferred from homology"/>
<dbReference type="SUPFAM" id="SSF63829">
    <property type="entry name" value="Calcium-dependent phosphotriesterase"/>
    <property type="match status" value="1"/>
</dbReference>